<keyword evidence="2" id="KW-0378">Hydrolase</keyword>
<sequence length="490" mass="53471">MTDRLNVLVVMSDEQSWDTLGCNGNPAARTPHTDGLAENGTSFDALFTPFPLCCPSRTSLITSQQPRHHHVLGNWRGIRPDLAEQGIGADFAAAGYHTLYCGKWHVPGTTPKRMGFAESVAIPAVIDGKDRGRYIEPYRDHAAAAGYELVPGNIENLTEADRAGLADPSSPHRTTAAIELEHFLEPWQTGQFLAALDRAPDDRPWFAVCSFNAPHFPFAVPRPYDSLIDRTKITLPPTWALGPEALPDEVAKSHFASKFADLDEAGWIDVIGHYHGLCSLVDDQLGRILAGLAARGELDRTIICYTSDHGDMMGAYRMVEKGHLLHYDETMRVPLLIKHPDGGAARTDAPMSMTDLAPTLAELAGVPFERATDGLSYANLVGNAGAADVRDHVVGESVLWNLDSENAAGEHRDPAGFDPATDAINLSLRTRTHRYNWRSRDRDELADLTAADPNPKAPDPGQADLVAGFRHTLADEVGDVFGWAAEQLRR</sequence>
<dbReference type="Gene3D" id="3.40.720.10">
    <property type="entry name" value="Alkaline Phosphatase, subunit A"/>
    <property type="match status" value="1"/>
</dbReference>
<dbReference type="Proteomes" id="UP000569914">
    <property type="component" value="Unassembled WGS sequence"/>
</dbReference>
<dbReference type="AlphaFoldDB" id="A0A7Y9IEN5"/>
<evidence type="ECO:0000259" key="3">
    <source>
        <dbReference type="Pfam" id="PF00884"/>
    </source>
</evidence>
<evidence type="ECO:0000313" key="5">
    <source>
        <dbReference type="Proteomes" id="UP000569914"/>
    </source>
</evidence>
<name>A0A7Y9IEN5_9ACTN</name>
<evidence type="ECO:0000256" key="2">
    <source>
        <dbReference type="ARBA" id="ARBA00022801"/>
    </source>
</evidence>
<accession>A0A7Y9IEN5</accession>
<dbReference type="EMBL" id="JACCBU010000001">
    <property type="protein sequence ID" value="NYE75337.1"/>
    <property type="molecule type" value="Genomic_DNA"/>
</dbReference>
<evidence type="ECO:0000313" key="4">
    <source>
        <dbReference type="EMBL" id="NYE75337.1"/>
    </source>
</evidence>
<dbReference type="GO" id="GO:0008484">
    <property type="term" value="F:sulfuric ester hydrolase activity"/>
    <property type="evidence" value="ECO:0007669"/>
    <property type="project" value="TreeGrafter"/>
</dbReference>
<protein>
    <submittedName>
        <fullName evidence="4">Arylsulfatase A-like enzyme</fullName>
    </submittedName>
</protein>
<gene>
    <name evidence="4" type="ORF">BKA15_006666</name>
</gene>
<reference evidence="4 5" key="1">
    <citation type="submission" date="2020-07" db="EMBL/GenBank/DDBJ databases">
        <title>Sequencing the genomes of 1000 actinobacteria strains.</title>
        <authorList>
            <person name="Klenk H.-P."/>
        </authorList>
    </citation>
    <scope>NUCLEOTIDE SEQUENCE [LARGE SCALE GENOMIC DNA]</scope>
    <source>
        <strain evidence="4 5">DSM 22083</strain>
    </source>
</reference>
<keyword evidence="1" id="KW-0479">Metal-binding</keyword>
<evidence type="ECO:0000256" key="1">
    <source>
        <dbReference type="ARBA" id="ARBA00022723"/>
    </source>
</evidence>
<dbReference type="PANTHER" id="PTHR45953:SF1">
    <property type="entry name" value="IDURONATE 2-SULFATASE"/>
    <property type="match status" value="1"/>
</dbReference>
<dbReference type="SUPFAM" id="SSF53649">
    <property type="entry name" value="Alkaline phosphatase-like"/>
    <property type="match status" value="1"/>
</dbReference>
<dbReference type="RefSeq" id="WP_179757860.1">
    <property type="nucleotide sequence ID" value="NZ_JACCBU010000001.1"/>
</dbReference>
<dbReference type="PANTHER" id="PTHR45953">
    <property type="entry name" value="IDURONATE 2-SULFATASE"/>
    <property type="match status" value="1"/>
</dbReference>
<comment type="caution">
    <text evidence="4">The sequence shown here is derived from an EMBL/GenBank/DDBJ whole genome shotgun (WGS) entry which is preliminary data.</text>
</comment>
<keyword evidence="5" id="KW-1185">Reference proteome</keyword>
<dbReference type="InterPro" id="IPR000917">
    <property type="entry name" value="Sulfatase_N"/>
</dbReference>
<dbReference type="GO" id="GO:0005737">
    <property type="term" value="C:cytoplasm"/>
    <property type="evidence" value="ECO:0007669"/>
    <property type="project" value="TreeGrafter"/>
</dbReference>
<proteinExistence type="predicted"/>
<dbReference type="Pfam" id="PF00884">
    <property type="entry name" value="Sulfatase"/>
    <property type="match status" value="1"/>
</dbReference>
<dbReference type="InterPro" id="IPR017850">
    <property type="entry name" value="Alkaline_phosphatase_core_sf"/>
</dbReference>
<feature type="domain" description="Sulfatase N-terminal" evidence="3">
    <location>
        <begin position="6"/>
        <end position="366"/>
    </location>
</feature>
<organism evidence="4 5">
    <name type="scientific">Microlunatus parietis</name>
    <dbReference type="NCBI Taxonomy" id="682979"/>
    <lineage>
        <taxon>Bacteria</taxon>
        <taxon>Bacillati</taxon>
        <taxon>Actinomycetota</taxon>
        <taxon>Actinomycetes</taxon>
        <taxon>Propionibacteriales</taxon>
        <taxon>Propionibacteriaceae</taxon>
        <taxon>Microlunatus</taxon>
    </lineage>
</organism>
<dbReference type="GO" id="GO:0046872">
    <property type="term" value="F:metal ion binding"/>
    <property type="evidence" value="ECO:0007669"/>
    <property type="project" value="UniProtKB-KW"/>
</dbReference>